<dbReference type="AlphaFoldDB" id="A0A6A5UDR2"/>
<accession>A0A6A5UDR2</accession>
<organism evidence="1 2">
    <name type="scientific">Byssothecium circinans</name>
    <dbReference type="NCBI Taxonomy" id="147558"/>
    <lineage>
        <taxon>Eukaryota</taxon>
        <taxon>Fungi</taxon>
        <taxon>Dikarya</taxon>
        <taxon>Ascomycota</taxon>
        <taxon>Pezizomycotina</taxon>
        <taxon>Dothideomycetes</taxon>
        <taxon>Pleosporomycetidae</taxon>
        <taxon>Pleosporales</taxon>
        <taxon>Massarineae</taxon>
        <taxon>Massarinaceae</taxon>
        <taxon>Byssothecium</taxon>
    </lineage>
</organism>
<evidence type="ECO:0000313" key="2">
    <source>
        <dbReference type="Proteomes" id="UP000800035"/>
    </source>
</evidence>
<sequence length="381" mass="42820">MPTENGQISDESIEITQIRAPVPKPIATYQGPSLLNLPPNIRADIFRRALWFAAFRLDPNSLAQPKYYKPLLHPCDLSYAEDEEDVQEEFDNDSWDAHINHFFSTDRVLDASPSKDLVLCRDRMKTVYGKSIPDFSVSVRVIQQVEYRQPSGLLSGILGLPGVNTASQLLVPDIEGSSLVSALSVQSPSTLAHVLHNQSTFRSPSRKYIATFGVFNHSNIFAWQRFTGLQVSNLTVRLLGTRLWDRYNFPPSIRPYRVLPFVGVIASIIANSPSYMRTITIAGLGPFTKIFMDMWEDIHEQTPLTGANPLLDILIAFPFPDDKQMVDLQIAFVQDGELKMGDRTGNLFGMRSSMQWQALIMSAKWGKHAAKFQFFEGLAGH</sequence>
<evidence type="ECO:0000313" key="1">
    <source>
        <dbReference type="EMBL" id="KAF1962099.1"/>
    </source>
</evidence>
<proteinExistence type="predicted"/>
<dbReference type="OrthoDB" id="3794218at2759"/>
<name>A0A6A5UDR2_9PLEO</name>
<keyword evidence="2" id="KW-1185">Reference proteome</keyword>
<dbReference type="EMBL" id="ML976979">
    <property type="protein sequence ID" value="KAF1962099.1"/>
    <property type="molecule type" value="Genomic_DNA"/>
</dbReference>
<dbReference type="Proteomes" id="UP000800035">
    <property type="component" value="Unassembled WGS sequence"/>
</dbReference>
<gene>
    <name evidence="1" type="ORF">CC80DRAFT_499530</name>
</gene>
<reference evidence="1" key="1">
    <citation type="journal article" date="2020" name="Stud. Mycol.">
        <title>101 Dothideomycetes genomes: a test case for predicting lifestyles and emergence of pathogens.</title>
        <authorList>
            <person name="Haridas S."/>
            <person name="Albert R."/>
            <person name="Binder M."/>
            <person name="Bloem J."/>
            <person name="Labutti K."/>
            <person name="Salamov A."/>
            <person name="Andreopoulos B."/>
            <person name="Baker S."/>
            <person name="Barry K."/>
            <person name="Bills G."/>
            <person name="Bluhm B."/>
            <person name="Cannon C."/>
            <person name="Castanera R."/>
            <person name="Culley D."/>
            <person name="Daum C."/>
            <person name="Ezra D."/>
            <person name="Gonzalez J."/>
            <person name="Henrissat B."/>
            <person name="Kuo A."/>
            <person name="Liang C."/>
            <person name="Lipzen A."/>
            <person name="Lutzoni F."/>
            <person name="Magnuson J."/>
            <person name="Mondo S."/>
            <person name="Nolan M."/>
            <person name="Ohm R."/>
            <person name="Pangilinan J."/>
            <person name="Park H.-J."/>
            <person name="Ramirez L."/>
            <person name="Alfaro M."/>
            <person name="Sun H."/>
            <person name="Tritt A."/>
            <person name="Yoshinaga Y."/>
            <person name="Zwiers L.-H."/>
            <person name="Turgeon B."/>
            <person name="Goodwin S."/>
            <person name="Spatafora J."/>
            <person name="Crous P."/>
            <person name="Grigoriev I."/>
        </authorList>
    </citation>
    <scope>NUCLEOTIDE SEQUENCE</scope>
    <source>
        <strain evidence="1">CBS 675.92</strain>
    </source>
</reference>
<protein>
    <submittedName>
        <fullName evidence="1">Uncharacterized protein</fullName>
    </submittedName>
</protein>